<dbReference type="PROSITE" id="PS00924">
    <property type="entry name" value="ASP_GLU_RACEMASE_2"/>
    <property type="match status" value="1"/>
</dbReference>
<dbReference type="SUPFAM" id="SSF53681">
    <property type="entry name" value="Aspartate/glutamate racemase"/>
    <property type="match status" value="1"/>
</dbReference>
<dbReference type="AlphaFoldDB" id="A0A6N3AN26"/>
<dbReference type="EMBL" id="CACRUP010000013">
    <property type="protein sequence ID" value="VYT91608.1"/>
    <property type="molecule type" value="Genomic_DNA"/>
</dbReference>
<proteinExistence type="predicted"/>
<accession>A0A6N3AN26</accession>
<dbReference type="RefSeq" id="WP_156701178.1">
    <property type="nucleotide sequence ID" value="NZ_CACRUP010000013.1"/>
</dbReference>
<gene>
    <name evidence="1" type="ORF">PGLFYP46_01396</name>
</gene>
<dbReference type="InterPro" id="IPR001920">
    <property type="entry name" value="Asp/Glu_race"/>
</dbReference>
<evidence type="ECO:0000313" key="1">
    <source>
        <dbReference type="EMBL" id="VYT91608.1"/>
    </source>
</evidence>
<dbReference type="InterPro" id="IPR033134">
    <property type="entry name" value="Asp/Glu_racemase_AS_2"/>
</dbReference>
<dbReference type="Gene3D" id="3.40.50.1860">
    <property type="match status" value="1"/>
</dbReference>
<organism evidence="1">
    <name type="scientific">Peptoniphilus gorbachii</name>
    <dbReference type="NCBI Taxonomy" id="411567"/>
    <lineage>
        <taxon>Bacteria</taxon>
        <taxon>Bacillati</taxon>
        <taxon>Bacillota</taxon>
        <taxon>Tissierellia</taxon>
        <taxon>Tissierellales</taxon>
        <taxon>Peptoniphilaceae</taxon>
        <taxon>Peptoniphilus</taxon>
    </lineage>
</organism>
<protein>
    <submittedName>
        <fullName evidence="1">Glutamate racemase</fullName>
    </submittedName>
</protein>
<name>A0A6N3AN26_9FIRM</name>
<dbReference type="GO" id="GO:0047661">
    <property type="term" value="F:amino-acid racemase activity"/>
    <property type="evidence" value="ECO:0007669"/>
    <property type="project" value="InterPro"/>
</dbReference>
<reference evidence="1" key="1">
    <citation type="submission" date="2019-11" db="EMBL/GenBank/DDBJ databases">
        <authorList>
            <person name="Feng L."/>
        </authorList>
    </citation>
    <scope>NUCLEOTIDE SEQUENCE</scope>
    <source>
        <strain evidence="1">PgorbachiiLFYP46</strain>
    </source>
</reference>
<sequence>MKIGVFAGTFVDTKMGEDILRVRGFETLSYPISKNPKDQSLLQYYSKEELTNIVEEKISEAKNSGAEKIFIYCNSLSASIDLDKLSKSQCIQIISPMDFYENLDAKYQKLVILAANSKSAHEVDKIISKKIFRDTTSIGMLEIVEEIEKKTPPEEIVKKLGMKELFNFFNSMSKKPDAIILACTHFPYMKDEFQKLTDIEILDPAEDMIKRLKSA</sequence>